<dbReference type="SUPFAM" id="SSF55785">
    <property type="entry name" value="PYP-like sensor domain (PAS domain)"/>
    <property type="match status" value="1"/>
</dbReference>
<evidence type="ECO:0000256" key="1">
    <source>
        <dbReference type="ARBA" id="ARBA00012528"/>
    </source>
</evidence>
<organism evidence="5 6">
    <name type="scientific">Aureimonas glaciei</name>
    <dbReference type="NCBI Taxonomy" id="1776957"/>
    <lineage>
        <taxon>Bacteria</taxon>
        <taxon>Pseudomonadati</taxon>
        <taxon>Pseudomonadota</taxon>
        <taxon>Alphaproteobacteria</taxon>
        <taxon>Hyphomicrobiales</taxon>
        <taxon>Aurantimonadaceae</taxon>
        <taxon>Aureimonas</taxon>
    </lineage>
</organism>
<gene>
    <name evidence="5" type="ORF">GCM10011335_15190</name>
</gene>
<feature type="region of interest" description="Disordered" evidence="3">
    <location>
        <begin position="485"/>
        <end position="505"/>
    </location>
</feature>
<proteinExistence type="predicted"/>
<protein>
    <recommendedName>
        <fullName evidence="1">diguanylate cyclase</fullName>
        <ecNumber evidence="1">2.7.7.65</ecNumber>
    </recommendedName>
</protein>
<evidence type="ECO:0000256" key="2">
    <source>
        <dbReference type="ARBA" id="ARBA00034247"/>
    </source>
</evidence>
<name>A0A916XUY5_9HYPH</name>
<dbReference type="GO" id="GO:0043709">
    <property type="term" value="P:cell adhesion involved in single-species biofilm formation"/>
    <property type="evidence" value="ECO:0007669"/>
    <property type="project" value="TreeGrafter"/>
</dbReference>
<dbReference type="PANTHER" id="PTHR45138">
    <property type="entry name" value="REGULATORY COMPONENTS OF SENSORY TRANSDUCTION SYSTEM"/>
    <property type="match status" value="1"/>
</dbReference>
<dbReference type="InterPro" id="IPR043128">
    <property type="entry name" value="Rev_trsase/Diguanyl_cyclase"/>
</dbReference>
<feature type="domain" description="GGDEF" evidence="4">
    <location>
        <begin position="364"/>
        <end position="496"/>
    </location>
</feature>
<evidence type="ECO:0000259" key="4">
    <source>
        <dbReference type="PROSITE" id="PS50887"/>
    </source>
</evidence>
<dbReference type="InterPro" id="IPR035965">
    <property type="entry name" value="PAS-like_dom_sf"/>
</dbReference>
<reference evidence="5" key="2">
    <citation type="submission" date="2020-09" db="EMBL/GenBank/DDBJ databases">
        <authorList>
            <person name="Sun Q."/>
            <person name="Zhou Y."/>
        </authorList>
    </citation>
    <scope>NUCLEOTIDE SEQUENCE</scope>
    <source>
        <strain evidence="5">CGMCC 1.15493</strain>
    </source>
</reference>
<evidence type="ECO:0000313" key="6">
    <source>
        <dbReference type="Proteomes" id="UP000613160"/>
    </source>
</evidence>
<dbReference type="Gene3D" id="3.30.70.270">
    <property type="match status" value="1"/>
</dbReference>
<evidence type="ECO:0000313" key="5">
    <source>
        <dbReference type="EMBL" id="GGD13325.1"/>
    </source>
</evidence>
<dbReference type="InterPro" id="IPR029787">
    <property type="entry name" value="Nucleotide_cyclase"/>
</dbReference>
<evidence type="ECO:0000256" key="3">
    <source>
        <dbReference type="SAM" id="MobiDB-lite"/>
    </source>
</evidence>
<dbReference type="EC" id="2.7.7.65" evidence="1"/>
<dbReference type="Gene3D" id="3.30.450.20">
    <property type="entry name" value="PAS domain"/>
    <property type="match status" value="1"/>
</dbReference>
<dbReference type="InterPro" id="IPR050469">
    <property type="entry name" value="Diguanylate_Cyclase"/>
</dbReference>
<keyword evidence="6" id="KW-1185">Reference proteome</keyword>
<feature type="compositionally biased region" description="Basic and acidic residues" evidence="3">
    <location>
        <begin position="485"/>
        <end position="498"/>
    </location>
</feature>
<dbReference type="EMBL" id="BMJJ01000003">
    <property type="protein sequence ID" value="GGD13325.1"/>
    <property type="molecule type" value="Genomic_DNA"/>
</dbReference>
<dbReference type="SUPFAM" id="SSF55073">
    <property type="entry name" value="Nucleotide cyclase"/>
    <property type="match status" value="1"/>
</dbReference>
<dbReference type="PANTHER" id="PTHR45138:SF9">
    <property type="entry name" value="DIGUANYLATE CYCLASE DGCM-RELATED"/>
    <property type="match status" value="1"/>
</dbReference>
<dbReference type="GO" id="GO:1902201">
    <property type="term" value="P:negative regulation of bacterial-type flagellum-dependent cell motility"/>
    <property type="evidence" value="ECO:0007669"/>
    <property type="project" value="TreeGrafter"/>
</dbReference>
<dbReference type="CDD" id="cd00130">
    <property type="entry name" value="PAS"/>
    <property type="match status" value="1"/>
</dbReference>
<reference evidence="5" key="1">
    <citation type="journal article" date="2014" name="Int. J. Syst. Evol. Microbiol.">
        <title>Complete genome sequence of Corynebacterium casei LMG S-19264T (=DSM 44701T), isolated from a smear-ripened cheese.</title>
        <authorList>
            <consortium name="US DOE Joint Genome Institute (JGI-PGF)"/>
            <person name="Walter F."/>
            <person name="Albersmeier A."/>
            <person name="Kalinowski J."/>
            <person name="Ruckert C."/>
        </authorList>
    </citation>
    <scope>NUCLEOTIDE SEQUENCE</scope>
    <source>
        <strain evidence="5">CGMCC 1.15493</strain>
    </source>
</reference>
<comment type="catalytic activity">
    <reaction evidence="2">
        <text>2 GTP = 3',3'-c-di-GMP + 2 diphosphate</text>
        <dbReference type="Rhea" id="RHEA:24898"/>
        <dbReference type="ChEBI" id="CHEBI:33019"/>
        <dbReference type="ChEBI" id="CHEBI:37565"/>
        <dbReference type="ChEBI" id="CHEBI:58805"/>
        <dbReference type="EC" id="2.7.7.65"/>
    </reaction>
</comment>
<dbReference type="GO" id="GO:0005886">
    <property type="term" value="C:plasma membrane"/>
    <property type="evidence" value="ECO:0007669"/>
    <property type="project" value="TreeGrafter"/>
</dbReference>
<sequence length="505" mass="57089">MNQGHTMESLTPSPLPTEEPAFDFDMAPVPLWLEDFSGIKAKFDAWRAAGVTDLQAFLAEDRGRVRECTALIRVLGVNKRTLTLFEAADLPDLIANLGTVFSDEMLDSHVDELVQLWNGSPEFTSQAVNHTLTGRRLDIQLKAQMLPGHERDWTRILIATEDVTAREDARRRAHLSESYARGLFEHSPVSLWVEDFSAVKNLIDGVRDRGVDDFRTFLDVHPEFVTRCMTEIRVIDVNRHTLDLFRAADKATLLRRLGEVFRDAMQQHFKEQLIDLWNGKLFQQREVVNYSLDGDTLHVHMQFSVLPGRERDWTLVQVALTDITARKKAEAYLEYLGKHEVLTKLYNRSFYADELNRLERMGPYPVSVIIADMNGLKPINDELGHAAGDAMLRRAGEVLSGAVSKPHHAARIGGDEFCVLMPATSDEEAKAMVESIEKLVEINNQFYAGNALSFSIGRATGVSGERLEEVVKRADAAMYEKKKEYYSAESVDRRRREATSPAITP</sequence>
<dbReference type="InterPro" id="IPR000014">
    <property type="entry name" value="PAS"/>
</dbReference>
<dbReference type="InterPro" id="IPR000160">
    <property type="entry name" value="GGDEF_dom"/>
</dbReference>
<accession>A0A916XUY5</accession>
<dbReference type="Proteomes" id="UP000613160">
    <property type="component" value="Unassembled WGS sequence"/>
</dbReference>
<dbReference type="SMART" id="SM00267">
    <property type="entry name" value="GGDEF"/>
    <property type="match status" value="1"/>
</dbReference>
<dbReference type="GO" id="GO:0052621">
    <property type="term" value="F:diguanylate cyclase activity"/>
    <property type="evidence" value="ECO:0007669"/>
    <property type="project" value="UniProtKB-EC"/>
</dbReference>
<comment type="caution">
    <text evidence="5">The sequence shown here is derived from an EMBL/GenBank/DDBJ whole genome shotgun (WGS) entry which is preliminary data.</text>
</comment>
<dbReference type="NCBIfam" id="TIGR00254">
    <property type="entry name" value="GGDEF"/>
    <property type="match status" value="1"/>
</dbReference>
<dbReference type="CDD" id="cd01949">
    <property type="entry name" value="GGDEF"/>
    <property type="match status" value="1"/>
</dbReference>
<dbReference type="Pfam" id="PF00990">
    <property type="entry name" value="GGDEF"/>
    <property type="match status" value="1"/>
</dbReference>
<dbReference type="PROSITE" id="PS50887">
    <property type="entry name" value="GGDEF"/>
    <property type="match status" value="1"/>
</dbReference>
<dbReference type="AlphaFoldDB" id="A0A916XUY5"/>